<reference evidence="3" key="1">
    <citation type="submission" date="2020-08" db="EMBL/GenBank/DDBJ databases">
        <title>Genome public.</title>
        <authorList>
            <person name="Liu C."/>
            <person name="Sun Q."/>
        </authorList>
    </citation>
    <scope>NUCLEOTIDE SEQUENCE</scope>
    <source>
        <strain evidence="3">NSJ-12</strain>
    </source>
</reference>
<dbReference type="PANTHER" id="PTHR43308">
    <property type="entry name" value="OUTER MEMBRANE PROTEIN ALPHA-RELATED"/>
    <property type="match status" value="1"/>
</dbReference>
<name>A0A926EK35_9FIRM</name>
<dbReference type="RefSeq" id="WP_249333971.1">
    <property type="nucleotide sequence ID" value="NZ_JACRSY010000039.1"/>
</dbReference>
<feature type="domain" description="SLH" evidence="2">
    <location>
        <begin position="1707"/>
        <end position="1766"/>
    </location>
</feature>
<evidence type="ECO:0000256" key="1">
    <source>
        <dbReference type="ARBA" id="ARBA00022737"/>
    </source>
</evidence>
<comment type="caution">
    <text evidence="3">The sequence shown here is derived from an EMBL/GenBank/DDBJ whole genome shotgun (WGS) entry which is preliminary data.</text>
</comment>
<evidence type="ECO:0000259" key="2">
    <source>
        <dbReference type="PROSITE" id="PS51272"/>
    </source>
</evidence>
<dbReference type="Pfam" id="PF20578">
    <property type="entry name" value="aBig_2"/>
    <property type="match status" value="1"/>
</dbReference>
<feature type="domain" description="SLH" evidence="2">
    <location>
        <begin position="1770"/>
        <end position="1828"/>
    </location>
</feature>
<sequence>MNTLKKKIARLLVPILLLTIPIRPYAQIVVGEKAEKAMQLLNETMTTTSGGLATTTGGAYGLNERIQITTNGAYTIDELIEGIEGYVSNLNTEGEDGRALLDLSLYPYAFKAAHIDPTQFDRNGIGESSYKHSATRLQERAPQADIVGRAEAILDAIALGEDASSLVEDLLSTQAETGYFKDPNETVRLEKDGVAQARAILALEAYYGTDVEVEWPNYEEGKDYGYVGALKKVLSMQGASGDFTGYIFNTMMPGKFTYVQDKNLATQLIVGLLSGHVEDEIILKEDGTTLGEICREAIYQGLKFINSETNTGLNDIYYLIPMWIALGQPEKIEEHELLNKLKRYRNEDGSGGYRISRASGVKCKEYDTQQVLIALSDLKEGEVSWRRIVTPQAKSVRSILETLRGLEVPHVTKVDIDLPTQGVQGTTISWESNHEEIITPDGKVVQPSYTTQVTLTATFTNGEVEKQKTYVISVEGTEQPKEEILLGKAFESFYNTYGQDISSLDYRGTFVLASSNQDNSEYTLYDVKNHKDGDFTQYTATDYAGVIMQLILEGKNPYYYEGINYIALLEDYLQVHPILGVDDEGAWAVLALDAAGAKVSQKQIDQLVEVIHSEKAPLKAKGLSLVALMQHEEEVGETTLDEVIRIVQAYEVRMGSDAGTFKEGENFDLETHAYVVMGLVAAGEDLSRAPYVWEEKDPIDILGRELESINLARIIALGDLVQGSNIWQRMDLDANKVKDLGDRVNALLKTDLSIYDQSCVESLKLAYDNMNSILVVQGSIKGYGERYFALQQALKDILASTSLTEEELYTPESYAVYKQAKEDLNALFEKEEITSHQLIEGARNVIEAYKQLELRDPQEDVVLKMFSLELEGIETVQRITAETSIAQEEAKLILDKTLKGMEKEYGKDISRQGYWGVFRLASAGIDLTDYKVYDVTTHKNGDFGTYQATDYAAIILQLVIMGENPYNYKGINYVEKLQALEKVGGVYGPYANNIWALYALDAAGATYNEALINIVKDQAADDTFDLDMRGWALIGIQNHKDVVGQAEMQEIIDSFKDRQVQEGEYRSTFDHIQYQNQNISTHSCVVAGLVAAGEDVTSEKWTIAGQNPLDIIKKAQLDDGRFIAIPNMDFKDFDKDAIIALGTIVQGTNVWQRQYLTRAHLDGVIEQAKLILEGDVTSCPKEQVEALRWTYNEAMRVPEGKIKGYGEHYFRLKELIEKMTSHKLPYFTDCALYTAESFKVFENEAMALTIVTHNANATAHEIYERCQAIILAHEQLQEVSTPGPDPDPDDKEMLTVTFELIGDSVHETADKHVDFETWIPERSITVPEGSVVFDVFHKALSEAGLSYDESQPGYIGGIQSPRGEWLREFSNGIHSGWMYTVNGAHPLYGLRQYPVYEGDHIVWHYTDDYMKEEDSEHWGSNTDGGNVVGQSATVTLRPVKVQGGTAYFTFEFNQKTQFINQLQSNDKEDSLAQIKVELPDEAVGISLKLPSEVVEALGQTHHTTLQIVTEWATFTLDEKALKQMVKEADEKAIDFTLKQLHQKDLSQEIKEQIGEGTILVFNLQTAQKDSLSLGEEKIEVAVPYKLKDTQEPEYLKVYWVTEDEQLQLIEGSLYDEDTKTVLFRTSKCGEFIVLYKEPKEEGAPVYLFTDIETSWAKEYIEYLMAKGLIKGKTETTFAPNDWITRAEFVQILAHMSQVDLSLYTESTFQDVQDIDWFMPAVAWAKVMGIVQGSGTCFNPQETITRQDMAVMLYRYMSQVQHYTWDNATKRELFADDKVIKAYAREAVYAMKAANIIDGREHGNFAPLAQATRAEVAKMIALLLQNLEE</sequence>
<proteinExistence type="predicted"/>
<dbReference type="InterPro" id="IPR046780">
    <property type="entry name" value="aBig_2"/>
</dbReference>
<dbReference type="InterPro" id="IPR008930">
    <property type="entry name" value="Terpenoid_cyclase/PrenylTrfase"/>
</dbReference>
<keyword evidence="4" id="KW-1185">Reference proteome</keyword>
<protein>
    <submittedName>
        <fullName evidence="3">S-layer homology domain-containing protein</fullName>
    </submittedName>
</protein>
<dbReference type="EMBL" id="JACRSY010000039">
    <property type="protein sequence ID" value="MBC8581176.1"/>
    <property type="molecule type" value="Genomic_DNA"/>
</dbReference>
<dbReference type="InterPro" id="IPR051465">
    <property type="entry name" value="Cell_Envelope_Struct_Comp"/>
</dbReference>
<dbReference type="PANTHER" id="PTHR43308:SF5">
    <property type="entry name" value="S-LAYER PROTEIN _ PEPTIDOGLYCAN ENDO-BETA-N-ACETYLGLUCOSAMINIDASE"/>
    <property type="match status" value="1"/>
</dbReference>
<accession>A0A926EK35</accession>
<dbReference type="InterPro" id="IPR001119">
    <property type="entry name" value="SLH_dom"/>
</dbReference>
<gene>
    <name evidence="3" type="ORF">H8718_16785</name>
</gene>
<dbReference type="SUPFAM" id="SSF48239">
    <property type="entry name" value="Terpenoid cyclases/Protein prenyltransferases"/>
    <property type="match status" value="1"/>
</dbReference>
<keyword evidence="1" id="KW-0677">Repeat</keyword>
<dbReference type="Pfam" id="PF00395">
    <property type="entry name" value="SLH"/>
    <property type="match status" value="3"/>
</dbReference>
<dbReference type="Proteomes" id="UP000655830">
    <property type="component" value="Unassembled WGS sequence"/>
</dbReference>
<dbReference type="PROSITE" id="PS51272">
    <property type="entry name" value="SLH"/>
    <property type="match status" value="3"/>
</dbReference>
<dbReference type="InterPro" id="IPR027954">
    <property type="entry name" value="Transcobalamin-like_C"/>
</dbReference>
<evidence type="ECO:0000313" key="3">
    <source>
        <dbReference type="EMBL" id="MBC8581176.1"/>
    </source>
</evidence>
<feature type="domain" description="SLH" evidence="2">
    <location>
        <begin position="1643"/>
        <end position="1706"/>
    </location>
</feature>
<evidence type="ECO:0000313" key="4">
    <source>
        <dbReference type="Proteomes" id="UP000655830"/>
    </source>
</evidence>
<organism evidence="3 4">
    <name type="scientific">Zhenhengia yiwuensis</name>
    <dbReference type="NCBI Taxonomy" id="2763666"/>
    <lineage>
        <taxon>Bacteria</taxon>
        <taxon>Bacillati</taxon>
        <taxon>Bacillota</taxon>
        <taxon>Clostridia</taxon>
        <taxon>Lachnospirales</taxon>
        <taxon>Lachnospiraceae</taxon>
        <taxon>Zhenhengia</taxon>
    </lineage>
</organism>
<dbReference type="Gene3D" id="1.50.10.20">
    <property type="match status" value="2"/>
</dbReference>
<dbReference type="Gene3D" id="2.170.130.30">
    <property type="match status" value="1"/>
</dbReference>
<dbReference type="Pfam" id="PF14478">
    <property type="entry name" value="DUF4430"/>
    <property type="match status" value="1"/>
</dbReference>